<dbReference type="EMBL" id="BDUD01000001">
    <property type="protein sequence ID" value="GBG21064.1"/>
    <property type="molecule type" value="Genomic_DNA"/>
</dbReference>
<evidence type="ECO:0000313" key="1">
    <source>
        <dbReference type="EMBL" id="GBG21064.1"/>
    </source>
</evidence>
<sequence length="298" mass="33549">MTPYRRLKINIFGRKKDVGATAKRQLLKALNCRDLAALKSLIIEWQSILGSEKLTDLIVNEVMLECDSDSHSWFCQIFLGQAEYKQMEEKAQSNVFKTLVSKGLKPGKDFSFGIDGTMIVSDRAKQILLTQVPQKHQASFEAQLETSLGSDPVTTIEQQLGCAFFSNLTEIAIQQMQVLSNSQAAAYLGVLLAGLVSRHPELKDADFPTRFIANTLQGLSQERAMLILNDPETNPQFDEIIIFGHLLAAMGDKEYHCIAEEEGGISLDQLKKLDLVWCGERRLSEMVAMMEKWDFRNR</sequence>
<proteinExistence type="predicted"/>
<evidence type="ECO:0000313" key="2">
    <source>
        <dbReference type="Proteomes" id="UP000245124"/>
    </source>
</evidence>
<accession>A0A2R5FZK2</accession>
<keyword evidence="2" id="KW-1185">Reference proteome</keyword>
<reference evidence="1 2" key="1">
    <citation type="submission" date="2017-06" db="EMBL/GenBank/DDBJ databases">
        <title>Genome sequencing of cyanobaciteial culture collection at National Institute for Environmental Studies (NIES).</title>
        <authorList>
            <person name="Hirose Y."/>
            <person name="Shimura Y."/>
            <person name="Fujisawa T."/>
            <person name="Nakamura Y."/>
            <person name="Kawachi M."/>
        </authorList>
    </citation>
    <scope>NUCLEOTIDE SEQUENCE [LARGE SCALE GENOMIC DNA]</scope>
    <source>
        <strain evidence="1 2">NIES-4072</strain>
    </source>
</reference>
<name>A0A2R5FZK2_NOSCO</name>
<dbReference type="AlphaFoldDB" id="A0A2R5FZK2"/>
<protein>
    <submittedName>
        <fullName evidence="1">Uncharacterized protein</fullName>
    </submittedName>
</protein>
<gene>
    <name evidence="1" type="ORF">NIES4072_47460</name>
</gene>
<dbReference type="Proteomes" id="UP000245124">
    <property type="component" value="Unassembled WGS sequence"/>
</dbReference>
<organism evidence="1 2">
    <name type="scientific">Nostoc commune NIES-4072</name>
    <dbReference type="NCBI Taxonomy" id="2005467"/>
    <lineage>
        <taxon>Bacteria</taxon>
        <taxon>Bacillati</taxon>
        <taxon>Cyanobacteriota</taxon>
        <taxon>Cyanophyceae</taxon>
        <taxon>Nostocales</taxon>
        <taxon>Nostocaceae</taxon>
        <taxon>Nostoc</taxon>
    </lineage>
</organism>
<comment type="caution">
    <text evidence="1">The sequence shown here is derived from an EMBL/GenBank/DDBJ whole genome shotgun (WGS) entry which is preliminary data.</text>
</comment>